<reference evidence="1" key="1">
    <citation type="journal article" date="2014" name="Int. J. Syst. Evol. Microbiol.">
        <title>Complete genome sequence of Corynebacterium casei LMG S-19264T (=DSM 44701T), isolated from a smear-ripened cheese.</title>
        <authorList>
            <consortium name="US DOE Joint Genome Institute (JGI-PGF)"/>
            <person name="Walter F."/>
            <person name="Albersmeier A."/>
            <person name="Kalinowski J."/>
            <person name="Ruckert C."/>
        </authorList>
    </citation>
    <scope>NUCLEOTIDE SEQUENCE</scope>
    <source>
        <strain evidence="1">KCTC 23310</strain>
    </source>
</reference>
<reference evidence="1" key="2">
    <citation type="submission" date="2020-09" db="EMBL/GenBank/DDBJ databases">
        <authorList>
            <person name="Sun Q."/>
            <person name="Kim S."/>
        </authorList>
    </citation>
    <scope>NUCLEOTIDE SEQUENCE</scope>
    <source>
        <strain evidence="1">KCTC 23310</strain>
    </source>
</reference>
<keyword evidence="2" id="KW-1185">Reference proteome</keyword>
<sequence>MVEEADSFGIVLDGANLRELELTCTLTDGRSFIFPAGDYSDSQAESINILLRPDGTGEVYRTGMHETGQMATMLTHTLKDALRWIM</sequence>
<proteinExistence type="predicted"/>
<organism evidence="1 2">
    <name type="scientific">Neogemmobacter tilapiae</name>
    <dbReference type="NCBI Taxonomy" id="875041"/>
    <lineage>
        <taxon>Bacteria</taxon>
        <taxon>Pseudomonadati</taxon>
        <taxon>Pseudomonadota</taxon>
        <taxon>Alphaproteobacteria</taxon>
        <taxon>Rhodobacterales</taxon>
        <taxon>Paracoccaceae</taxon>
        <taxon>Neogemmobacter</taxon>
    </lineage>
</organism>
<dbReference type="AlphaFoldDB" id="A0A918TR51"/>
<gene>
    <name evidence="1" type="ORF">GCM10007315_22270</name>
</gene>
<accession>A0A918TR51</accession>
<dbReference type="EMBL" id="BMYJ01000006">
    <property type="protein sequence ID" value="GHC58224.1"/>
    <property type="molecule type" value="Genomic_DNA"/>
</dbReference>
<comment type="caution">
    <text evidence="1">The sequence shown here is derived from an EMBL/GenBank/DDBJ whole genome shotgun (WGS) entry which is preliminary data.</text>
</comment>
<protein>
    <submittedName>
        <fullName evidence="1">Uncharacterized protein</fullName>
    </submittedName>
</protein>
<dbReference type="Proteomes" id="UP000638981">
    <property type="component" value="Unassembled WGS sequence"/>
</dbReference>
<evidence type="ECO:0000313" key="2">
    <source>
        <dbReference type="Proteomes" id="UP000638981"/>
    </source>
</evidence>
<name>A0A918TR51_9RHOB</name>
<evidence type="ECO:0000313" key="1">
    <source>
        <dbReference type="EMBL" id="GHC58224.1"/>
    </source>
</evidence>